<feature type="region of interest" description="Disordered" evidence="1">
    <location>
        <begin position="516"/>
        <end position="535"/>
    </location>
</feature>
<reference evidence="3" key="4">
    <citation type="journal article" date="2022" name="Res Sq">
        <title>Comparative Genomics Reveals Insights into the Divergent Evolution of Astigmatic Mites and Household Pest Adaptations.</title>
        <authorList>
            <person name="Xiong Q."/>
            <person name="Wan A.T.-Y."/>
            <person name="Liu X.-Y."/>
            <person name="Fung C.S.-H."/>
            <person name="Xiao X."/>
            <person name="Malainual N."/>
            <person name="Hou J."/>
            <person name="Wang L."/>
            <person name="Wang M."/>
            <person name="Yang K."/>
            <person name="Cui Y."/>
            <person name="Leung E."/>
            <person name="Nong W."/>
            <person name="Shin S.-K."/>
            <person name="Au S."/>
            <person name="Jeong K.Y."/>
            <person name="Chew F.T."/>
            <person name="Hui J."/>
            <person name="Leung T.F."/>
            <person name="Tungtrongchitr A."/>
            <person name="Zhong N."/>
            <person name="Liu Z."/>
            <person name="Tsui S."/>
        </authorList>
    </citation>
    <scope>NUCLEOTIDE SEQUENCE</scope>
    <source>
        <strain evidence="3">Derf</strain>
        <tissue evidence="3">Whole organism</tissue>
    </source>
</reference>
<feature type="region of interest" description="Disordered" evidence="1">
    <location>
        <begin position="1"/>
        <end position="38"/>
    </location>
</feature>
<reference evidence="2" key="3">
    <citation type="journal article" date="2021" name="World Allergy Organ. J.">
        <title>Chromosome-level assembly of Dermatophagoides farinae genome and transcriptome reveals two novel allergens Der f 37 and Der f 39.</title>
        <authorList>
            <person name="Chen J."/>
            <person name="Cai Z."/>
            <person name="Fan D."/>
            <person name="Hu J."/>
            <person name="Hou Y."/>
            <person name="He Y."/>
            <person name="Zhang Z."/>
            <person name="Zhao Z."/>
            <person name="Gao P."/>
            <person name="Hu W."/>
            <person name="Sun J."/>
            <person name="Li J."/>
            <person name="Ji K."/>
        </authorList>
    </citation>
    <scope>NUCLEOTIDE SEQUENCE</scope>
    <source>
        <strain evidence="2">JKM2019</strain>
    </source>
</reference>
<reference evidence="2" key="2">
    <citation type="submission" date="2020-06" db="EMBL/GenBank/DDBJ databases">
        <authorList>
            <person name="Ji K."/>
            <person name="Li J."/>
        </authorList>
    </citation>
    <scope>NUCLEOTIDE SEQUENCE</scope>
    <source>
        <strain evidence="2">JKM2019</strain>
        <tissue evidence="2">Whole body</tissue>
    </source>
</reference>
<accession>A0A922IC55</accession>
<comment type="caution">
    <text evidence="3">The sequence shown here is derived from an EMBL/GenBank/DDBJ whole genome shotgun (WGS) entry which is preliminary data.</text>
</comment>
<evidence type="ECO:0000256" key="1">
    <source>
        <dbReference type="SAM" id="MobiDB-lite"/>
    </source>
</evidence>
<dbReference type="AlphaFoldDB" id="A0A922IC55"/>
<keyword evidence="4" id="KW-1185">Reference proteome</keyword>
<dbReference type="Proteomes" id="UP000790347">
    <property type="component" value="Unassembled WGS sequence"/>
</dbReference>
<dbReference type="Proteomes" id="UP000828236">
    <property type="component" value="Unassembled WGS sequence"/>
</dbReference>
<reference evidence="3" key="1">
    <citation type="submission" date="2013-05" db="EMBL/GenBank/DDBJ databases">
        <authorList>
            <person name="Yim A.K.Y."/>
            <person name="Chan T.F."/>
            <person name="Ji K.M."/>
            <person name="Liu X.Y."/>
            <person name="Zhou J.W."/>
            <person name="Li R.Q."/>
            <person name="Yang K.Y."/>
            <person name="Li J."/>
            <person name="Li M."/>
            <person name="Law P.T.W."/>
            <person name="Wu Y.L."/>
            <person name="Cai Z.L."/>
            <person name="Qin H."/>
            <person name="Bao Y."/>
            <person name="Leung R.K.K."/>
            <person name="Ng P.K.S."/>
            <person name="Zou J."/>
            <person name="Zhong X.J."/>
            <person name="Ran P.X."/>
            <person name="Zhong N.S."/>
            <person name="Liu Z.G."/>
            <person name="Tsui S.K.W."/>
        </authorList>
    </citation>
    <scope>NUCLEOTIDE SEQUENCE</scope>
    <source>
        <strain evidence="3">Derf</strain>
        <tissue evidence="3">Whole organism</tissue>
    </source>
</reference>
<feature type="compositionally biased region" description="Polar residues" evidence="1">
    <location>
        <begin position="521"/>
        <end position="535"/>
    </location>
</feature>
<dbReference type="EMBL" id="ASGP02000001">
    <property type="protein sequence ID" value="KAH9528062.1"/>
    <property type="molecule type" value="Genomic_DNA"/>
</dbReference>
<organism evidence="3 4">
    <name type="scientific">Dermatophagoides farinae</name>
    <name type="common">American house dust mite</name>
    <dbReference type="NCBI Taxonomy" id="6954"/>
    <lineage>
        <taxon>Eukaryota</taxon>
        <taxon>Metazoa</taxon>
        <taxon>Ecdysozoa</taxon>
        <taxon>Arthropoda</taxon>
        <taxon>Chelicerata</taxon>
        <taxon>Arachnida</taxon>
        <taxon>Acari</taxon>
        <taxon>Acariformes</taxon>
        <taxon>Sarcoptiformes</taxon>
        <taxon>Astigmata</taxon>
        <taxon>Psoroptidia</taxon>
        <taxon>Analgoidea</taxon>
        <taxon>Pyroglyphidae</taxon>
        <taxon>Dermatophagoidinae</taxon>
        <taxon>Dermatophagoides</taxon>
    </lineage>
</organism>
<protein>
    <submittedName>
        <fullName evidence="3">Uncharacterized protein</fullName>
    </submittedName>
</protein>
<gene>
    <name evidence="3" type="ORF">DERF_002035</name>
    <name evidence="2" type="ORF">HUG17_6976</name>
</gene>
<dbReference type="EMBL" id="SDOV01000009">
    <property type="protein sequence ID" value="KAH7636770.1"/>
    <property type="molecule type" value="Genomic_DNA"/>
</dbReference>
<sequence>MSSDDKNFQRPYATRSTGPAPNPIIHEQKQRQKKSKKKVEVPLITFSGDEMANNDTENTTPVVSQHITLRSPSSISLPKDETVPIDHVIADKQVGNVEVFNNQGFATYSETIPFAKADCIDSTDVFTNLVRGKLALPFPAFPVDTTRTNMNTHEFYIWFCQASGMGYILDRLTLSAEKVSSENAMRYGIGTLVTYKVSGVTVYPMSVIDKVTYAVLKAAYPASVMTENLWTSYNKSQKFSYLGTIFNYTFMTRTSMTVSQLISYSYAKFCLAMIGKEPSTSTCNLIKALTGAKAEFYFTPVEINVWDDMTCISTEKKQELLKSMFRRPNDLTELLVILYNRFKTYGLTSMVTITEAIDKFPTFPWQSIASEWYHDEMEKYMAAADAVTALEFPALHRDVLTSHSVMGYRKLAGFCAKVLEFSGVNNTLRNHEGLKRVRLPDDRVQYIKGLVASPIVSRTQGFSQSTYDRLKKYSMKLCGTNFDDPNIAATRQAAIEAKARERDELEKARMQQMFQQFQHQAGSSATEPSTSRAQG</sequence>
<evidence type="ECO:0000313" key="4">
    <source>
        <dbReference type="Proteomes" id="UP000790347"/>
    </source>
</evidence>
<proteinExistence type="predicted"/>
<evidence type="ECO:0000313" key="2">
    <source>
        <dbReference type="EMBL" id="KAH7636770.1"/>
    </source>
</evidence>
<name>A0A922IC55_DERFA</name>
<evidence type="ECO:0000313" key="3">
    <source>
        <dbReference type="EMBL" id="KAH9528062.1"/>
    </source>
</evidence>